<name>A0ABD3QDA3_9STRA</name>
<reference evidence="3 4" key="1">
    <citation type="journal article" date="2020" name="G3 (Bethesda)">
        <title>Improved Reference Genome for Cyclotella cryptica CCMP332, a Model for Cell Wall Morphogenesis, Salinity Adaptation, and Lipid Production in Diatoms (Bacillariophyta).</title>
        <authorList>
            <person name="Roberts W.R."/>
            <person name="Downey K.M."/>
            <person name="Ruck E.C."/>
            <person name="Traller J.C."/>
            <person name="Alverson A.J."/>
        </authorList>
    </citation>
    <scope>NUCLEOTIDE SEQUENCE [LARGE SCALE GENOMIC DNA]</scope>
    <source>
        <strain evidence="3 4">CCMP332</strain>
    </source>
</reference>
<accession>A0ABD3QDA3</accession>
<feature type="transmembrane region" description="Helical" evidence="1">
    <location>
        <begin position="186"/>
        <end position="205"/>
    </location>
</feature>
<dbReference type="InterPro" id="IPR019402">
    <property type="entry name" value="CWH43_N"/>
</dbReference>
<feature type="transmembrane region" description="Helical" evidence="1">
    <location>
        <begin position="155"/>
        <end position="174"/>
    </location>
</feature>
<evidence type="ECO:0000259" key="2">
    <source>
        <dbReference type="Pfam" id="PF10277"/>
    </source>
</evidence>
<dbReference type="AlphaFoldDB" id="A0ABD3QDA3"/>
<feature type="transmembrane region" description="Helical" evidence="1">
    <location>
        <begin position="211"/>
        <end position="230"/>
    </location>
</feature>
<protein>
    <recommendedName>
        <fullName evidence="2">CWH43-like N-terminal domain-containing protein</fullName>
    </recommendedName>
</protein>
<feature type="transmembrane region" description="Helical" evidence="1">
    <location>
        <begin position="119"/>
        <end position="143"/>
    </location>
</feature>
<organism evidence="3 4">
    <name type="scientific">Cyclotella cryptica</name>
    <dbReference type="NCBI Taxonomy" id="29204"/>
    <lineage>
        <taxon>Eukaryota</taxon>
        <taxon>Sar</taxon>
        <taxon>Stramenopiles</taxon>
        <taxon>Ochrophyta</taxon>
        <taxon>Bacillariophyta</taxon>
        <taxon>Coscinodiscophyceae</taxon>
        <taxon>Thalassiosirophycidae</taxon>
        <taxon>Stephanodiscales</taxon>
        <taxon>Stephanodiscaceae</taxon>
        <taxon>Cyclotella</taxon>
    </lineage>
</organism>
<dbReference type="Pfam" id="PF10277">
    <property type="entry name" value="Frag1"/>
    <property type="match status" value="1"/>
</dbReference>
<keyword evidence="4" id="KW-1185">Reference proteome</keyword>
<keyword evidence="1" id="KW-0472">Membrane</keyword>
<evidence type="ECO:0000313" key="4">
    <source>
        <dbReference type="Proteomes" id="UP001516023"/>
    </source>
</evidence>
<feature type="domain" description="CWH43-like N-terminal" evidence="2">
    <location>
        <begin position="67"/>
        <end position="228"/>
    </location>
</feature>
<evidence type="ECO:0000313" key="3">
    <source>
        <dbReference type="EMBL" id="KAL3797878.1"/>
    </source>
</evidence>
<keyword evidence="1" id="KW-1133">Transmembrane helix</keyword>
<proteinExistence type="predicted"/>
<sequence>MAKQNTSTKKEPLLPVSIEGGRSRSGGRVGHCASILLLTMPLIACSLILGTLYLLVYKMNLSIRDISISGALADYEPTWQIILLLCTGAFASFIVTISRSIQIGVYHRRNNSAFRGLRLLNFVAAVTNILAYAGFIILVVYPIDGENKDYHMFGAYMYFGLMGLYCFFHIILLWKQRQYSMFSKIIMTIVPTASVICSVIFAIQQDEGYQYEWFAVALAALFIGLFVILFGTDRCDDELAEFFCCRKKGPTITDL</sequence>
<evidence type="ECO:0000256" key="1">
    <source>
        <dbReference type="SAM" id="Phobius"/>
    </source>
</evidence>
<dbReference type="EMBL" id="JABMIG020000051">
    <property type="protein sequence ID" value="KAL3797878.1"/>
    <property type="molecule type" value="Genomic_DNA"/>
</dbReference>
<dbReference type="Proteomes" id="UP001516023">
    <property type="component" value="Unassembled WGS sequence"/>
</dbReference>
<gene>
    <name evidence="3" type="ORF">HJC23_006916</name>
</gene>
<feature type="transmembrane region" description="Helical" evidence="1">
    <location>
        <begin position="32"/>
        <end position="57"/>
    </location>
</feature>
<comment type="caution">
    <text evidence="3">The sequence shown here is derived from an EMBL/GenBank/DDBJ whole genome shotgun (WGS) entry which is preliminary data.</text>
</comment>
<feature type="transmembrane region" description="Helical" evidence="1">
    <location>
        <begin position="77"/>
        <end position="98"/>
    </location>
</feature>
<keyword evidence="1" id="KW-0812">Transmembrane</keyword>